<reference evidence="2 4" key="2">
    <citation type="journal article" date="2018" name="Plant J.">
        <title>The Physcomitrella patens chromosome-scale assembly reveals moss genome structure and evolution.</title>
        <authorList>
            <person name="Lang D."/>
            <person name="Ullrich K.K."/>
            <person name="Murat F."/>
            <person name="Fuchs J."/>
            <person name="Jenkins J."/>
            <person name="Haas F.B."/>
            <person name="Piednoel M."/>
            <person name="Gundlach H."/>
            <person name="Van Bel M."/>
            <person name="Meyberg R."/>
            <person name="Vives C."/>
            <person name="Morata J."/>
            <person name="Symeonidi A."/>
            <person name="Hiss M."/>
            <person name="Muchero W."/>
            <person name="Kamisugi Y."/>
            <person name="Saleh O."/>
            <person name="Blanc G."/>
            <person name="Decker E.L."/>
            <person name="van Gessel N."/>
            <person name="Grimwood J."/>
            <person name="Hayes R.D."/>
            <person name="Graham S.W."/>
            <person name="Gunter L.E."/>
            <person name="McDaniel S.F."/>
            <person name="Hoernstein S.N.W."/>
            <person name="Larsson A."/>
            <person name="Li F.W."/>
            <person name="Perroud P.F."/>
            <person name="Phillips J."/>
            <person name="Ranjan P."/>
            <person name="Rokshar D.S."/>
            <person name="Rothfels C.J."/>
            <person name="Schneider L."/>
            <person name="Shu S."/>
            <person name="Stevenson D.W."/>
            <person name="Thummler F."/>
            <person name="Tillich M."/>
            <person name="Villarreal Aguilar J.C."/>
            <person name="Widiez T."/>
            <person name="Wong G.K."/>
            <person name="Wymore A."/>
            <person name="Zhang Y."/>
            <person name="Zimmer A.D."/>
            <person name="Quatrano R.S."/>
            <person name="Mayer K.F.X."/>
            <person name="Goodstein D."/>
            <person name="Casacuberta J.M."/>
            <person name="Vandepoele K."/>
            <person name="Reski R."/>
            <person name="Cuming A.C."/>
            <person name="Tuskan G.A."/>
            <person name="Maumus F."/>
            <person name="Salse J."/>
            <person name="Schmutz J."/>
            <person name="Rensing S.A."/>
        </authorList>
    </citation>
    <scope>NUCLEOTIDE SEQUENCE [LARGE SCALE GENOMIC DNA]</scope>
    <source>
        <strain evidence="3 4">cv. Gransden 2004</strain>
    </source>
</reference>
<dbReference type="OrthoDB" id="688025at2759"/>
<dbReference type="GeneID" id="112286728"/>
<dbReference type="EMBL" id="ABEU02000009">
    <property type="protein sequence ID" value="PNR48397.1"/>
    <property type="molecule type" value="Genomic_DNA"/>
</dbReference>
<dbReference type="RefSeq" id="XP_024384680.1">
    <property type="nucleotide sequence ID" value="XM_024528912.2"/>
</dbReference>
<dbReference type="PANTHER" id="PTHR31659:SF9">
    <property type="entry name" value="PROTEIN: UPF0503-LIKE PROTEIN, PUTATIVE (DUF740)-RELATED"/>
    <property type="match status" value="1"/>
</dbReference>
<keyword evidence="4" id="KW-1185">Reference proteome</keyword>
<feature type="region of interest" description="Disordered" evidence="1">
    <location>
        <begin position="136"/>
        <end position="447"/>
    </location>
</feature>
<name>A0A2K1K3Q3_PHYPA</name>
<dbReference type="EnsemblPlants" id="Pp3c9_18450V3.1">
    <property type="protein sequence ID" value="PAC:32912801.CDS.1"/>
    <property type="gene ID" value="Pp3c9_18450"/>
</dbReference>
<feature type="compositionally biased region" description="Low complexity" evidence="1">
    <location>
        <begin position="281"/>
        <end position="290"/>
    </location>
</feature>
<dbReference type="RefSeq" id="XP_024384678.1">
    <property type="nucleotide sequence ID" value="XM_024528910.2"/>
</dbReference>
<evidence type="ECO:0000313" key="2">
    <source>
        <dbReference type="EMBL" id="PNR48397.1"/>
    </source>
</evidence>
<dbReference type="Gramene" id="Pp3c9_18450V3.1">
    <property type="protein sequence ID" value="PAC:32912801.CDS.1"/>
    <property type="gene ID" value="Pp3c9_18450"/>
</dbReference>
<evidence type="ECO:0000313" key="4">
    <source>
        <dbReference type="Proteomes" id="UP000006727"/>
    </source>
</evidence>
<dbReference type="RefSeq" id="XP_073392401.1">
    <property type="nucleotide sequence ID" value="XM_073536300.1"/>
</dbReference>
<dbReference type="InterPro" id="IPR008004">
    <property type="entry name" value="OCTOPUS-like"/>
</dbReference>
<reference evidence="2 4" key="1">
    <citation type="journal article" date="2008" name="Science">
        <title>The Physcomitrella genome reveals evolutionary insights into the conquest of land by plants.</title>
        <authorList>
            <person name="Rensing S."/>
            <person name="Lang D."/>
            <person name="Zimmer A."/>
            <person name="Terry A."/>
            <person name="Salamov A."/>
            <person name="Shapiro H."/>
            <person name="Nishiyama T."/>
            <person name="Perroud P.-F."/>
            <person name="Lindquist E."/>
            <person name="Kamisugi Y."/>
            <person name="Tanahashi T."/>
            <person name="Sakakibara K."/>
            <person name="Fujita T."/>
            <person name="Oishi K."/>
            <person name="Shin-I T."/>
            <person name="Kuroki Y."/>
            <person name="Toyoda A."/>
            <person name="Suzuki Y."/>
            <person name="Hashimoto A."/>
            <person name="Yamaguchi K."/>
            <person name="Sugano A."/>
            <person name="Kohara Y."/>
            <person name="Fujiyama A."/>
            <person name="Anterola A."/>
            <person name="Aoki S."/>
            <person name="Ashton N."/>
            <person name="Barbazuk W.B."/>
            <person name="Barker E."/>
            <person name="Bennetzen J."/>
            <person name="Bezanilla M."/>
            <person name="Blankenship R."/>
            <person name="Cho S.H."/>
            <person name="Dutcher S."/>
            <person name="Estelle M."/>
            <person name="Fawcett J.A."/>
            <person name="Gundlach H."/>
            <person name="Hanada K."/>
            <person name="Heyl A."/>
            <person name="Hicks K.A."/>
            <person name="Hugh J."/>
            <person name="Lohr M."/>
            <person name="Mayer K."/>
            <person name="Melkozernov A."/>
            <person name="Murata T."/>
            <person name="Nelson D."/>
            <person name="Pils B."/>
            <person name="Prigge M."/>
            <person name="Reiss B."/>
            <person name="Renner T."/>
            <person name="Rombauts S."/>
            <person name="Rushton P."/>
            <person name="Sanderfoot A."/>
            <person name="Schween G."/>
            <person name="Shiu S.-H."/>
            <person name="Stueber K."/>
            <person name="Theodoulou F.L."/>
            <person name="Tu H."/>
            <person name="Van de Peer Y."/>
            <person name="Verrier P.J."/>
            <person name="Waters E."/>
            <person name="Wood A."/>
            <person name="Yang L."/>
            <person name="Cove D."/>
            <person name="Cuming A."/>
            <person name="Hasebe M."/>
            <person name="Lucas S."/>
            <person name="Mishler D.B."/>
            <person name="Reski R."/>
            <person name="Grigoriev I."/>
            <person name="Quatrano R.S."/>
            <person name="Boore J.L."/>
        </authorList>
    </citation>
    <scope>NUCLEOTIDE SEQUENCE [LARGE SCALE GENOMIC DNA]</scope>
    <source>
        <strain evidence="3 4">cv. Gransden 2004</strain>
    </source>
</reference>
<feature type="compositionally biased region" description="Basic and acidic residues" evidence="1">
    <location>
        <begin position="393"/>
        <end position="403"/>
    </location>
</feature>
<feature type="compositionally biased region" description="Low complexity" evidence="1">
    <location>
        <begin position="364"/>
        <end position="382"/>
    </location>
</feature>
<evidence type="ECO:0000313" key="3">
    <source>
        <dbReference type="EnsemblPlants" id="PAC:32912801.CDS.1"/>
    </source>
</evidence>
<protein>
    <submittedName>
        <fullName evidence="2 3">Uncharacterized protein</fullName>
    </submittedName>
</protein>
<accession>A0A2K1K3Q3</accession>
<dbReference type="RefSeq" id="XP_024384683.1">
    <property type="nucleotide sequence ID" value="XM_024528915.2"/>
</dbReference>
<dbReference type="Gramene" id="Pp3c9_18450V3.3">
    <property type="protein sequence ID" value="PAC:32912802.CDS.1"/>
    <property type="gene ID" value="Pp3c9_18450"/>
</dbReference>
<sequence length="523" mass="56650">MGDRGGNSGRGCKWHPRQQGEGVCAQCLRTSLEKLAAYQGEYQQEPLDSYTGAYSSTSITDLSRERDNNAQSYQPTYPNVSYRTRSKKESKPKGSFSAQDGSASDARKLKDAAGSKGRLTWGGAVHRISSLRSAFTSLWKSDRQPEEKRKIDEKKVREKQHGKLHGLKGTGDGRKEKAYELQNASHSEPGRVNGELKRNSISGGKITPGSASSLLVSKFTHTSSSTEVPQTRWRRSKSTREAKSDPQVQTGIDHGPRTPDGNLAQGAPSPIQPVPHPSSKSSPWRFFSRSGSRRRPLRGFKVDTPKTTPKNSTALDSRQNLGMSNPMSRGFSPKPEAPVSTSKSTLSSPSVAKPDPQSQTTIGSKSNSWSRSLSPSSSKPSPLYLAPQTMGEIKGDSLSRDSIDTLEFSDQSKAADVHGQRGTRCSLDGGLDSVSPRSFEGSAPRSNSFLGETVAAQSKADRSSIMSVTHKVDWPRVMPVQSASKSPLYKRPEIPRNPGSDILKLGAEVPRHMTGRGKASVAS</sequence>
<proteinExistence type="predicted"/>
<feature type="compositionally biased region" description="Low complexity" evidence="1">
    <location>
        <begin position="337"/>
        <end position="353"/>
    </location>
</feature>
<dbReference type="Proteomes" id="UP000006727">
    <property type="component" value="Chromosome 9"/>
</dbReference>
<dbReference type="EnsemblPlants" id="Pp3c9_18450V3.3">
    <property type="protein sequence ID" value="PAC:32912802.CDS.1"/>
    <property type="gene ID" value="Pp3c9_18450"/>
</dbReference>
<gene>
    <name evidence="3" type="primary">LOC112286728</name>
    <name evidence="2" type="ORF">PHYPA_012873</name>
</gene>
<dbReference type="RefSeq" id="XP_024384679.1">
    <property type="nucleotide sequence ID" value="XM_024528911.2"/>
</dbReference>
<feature type="compositionally biased region" description="Polar residues" evidence="1">
    <location>
        <begin position="209"/>
        <end position="229"/>
    </location>
</feature>
<feature type="compositionally biased region" description="Polar residues" evidence="1">
    <location>
        <begin position="69"/>
        <end position="83"/>
    </location>
</feature>
<feature type="compositionally biased region" description="Polar residues" evidence="1">
    <location>
        <begin position="52"/>
        <end position="61"/>
    </location>
</feature>
<dbReference type="PANTHER" id="PTHR31659">
    <property type="entry name" value="PROTEIN: UPF0503-LIKE PROTEIN, PUTATIVE (DUF740)-RELATED"/>
    <property type="match status" value="1"/>
</dbReference>
<dbReference type="PaxDb" id="3218-PP1S89_205V6.1"/>
<evidence type="ECO:0000256" key="1">
    <source>
        <dbReference type="SAM" id="MobiDB-lite"/>
    </source>
</evidence>
<feature type="region of interest" description="Disordered" evidence="1">
    <location>
        <begin position="1"/>
        <end position="20"/>
    </location>
</feature>
<dbReference type="RefSeq" id="XP_024384684.1">
    <property type="nucleotide sequence ID" value="XM_024528916.2"/>
</dbReference>
<feature type="compositionally biased region" description="Polar residues" evidence="1">
    <location>
        <begin position="305"/>
        <end position="327"/>
    </location>
</feature>
<organism evidence="2">
    <name type="scientific">Physcomitrium patens</name>
    <name type="common">Spreading-leaved earth moss</name>
    <name type="synonym">Physcomitrella patens</name>
    <dbReference type="NCBI Taxonomy" id="3218"/>
    <lineage>
        <taxon>Eukaryota</taxon>
        <taxon>Viridiplantae</taxon>
        <taxon>Streptophyta</taxon>
        <taxon>Embryophyta</taxon>
        <taxon>Bryophyta</taxon>
        <taxon>Bryophytina</taxon>
        <taxon>Bryopsida</taxon>
        <taxon>Funariidae</taxon>
        <taxon>Funariales</taxon>
        <taxon>Funariaceae</taxon>
        <taxon>Physcomitrium</taxon>
    </lineage>
</organism>
<reference evidence="3" key="3">
    <citation type="submission" date="2020-12" db="UniProtKB">
        <authorList>
            <consortium name="EnsemblPlants"/>
        </authorList>
    </citation>
    <scope>IDENTIFICATION</scope>
</reference>
<dbReference type="RefSeq" id="XP_024384685.1">
    <property type="nucleotide sequence ID" value="XM_024528917.2"/>
</dbReference>
<feature type="region of interest" description="Disordered" evidence="1">
    <location>
        <begin position="46"/>
        <end position="117"/>
    </location>
</feature>
<dbReference type="AlphaFoldDB" id="A0A2K1K3Q3"/>
<feature type="compositionally biased region" description="Basic and acidic residues" evidence="1">
    <location>
        <begin position="140"/>
        <end position="161"/>
    </location>
</feature>
<dbReference type="RefSeq" id="XP_024384682.1">
    <property type="nucleotide sequence ID" value="XM_024528914.2"/>
</dbReference>
<feature type="region of interest" description="Disordered" evidence="1">
    <location>
        <begin position="482"/>
        <end position="523"/>
    </location>
</feature>